<dbReference type="PANTHER" id="PTHR38693">
    <property type="entry name" value="UBIQUINONE BIOSYNTHESIS PROTEIN UBIJ"/>
    <property type="match status" value="1"/>
</dbReference>
<dbReference type="RefSeq" id="WP_070126268.1">
    <property type="nucleotide sequence ID" value="NZ_MDHN01000032.1"/>
</dbReference>
<dbReference type="EMBL" id="MDHN01000032">
    <property type="protein sequence ID" value="OFC70020.1"/>
    <property type="molecule type" value="Genomic_DNA"/>
</dbReference>
<comment type="similarity">
    <text evidence="1">Belongs to the UbiJ family.</text>
</comment>
<sequence>MPAVALFTASIETAINKALSLDSGSAARLKPLNGKRLTVFLAGTPIALTLVFSDKVDVLAENQSFEDVVAELDGATCCIKTRPEVLPELRQSSKITSLIQQNRLSVEGELSIAQQVSSLFQNLHIDWEEHASAYIGDVAAHTLFSSIQNVKLRAERFFGNAKAGLGNALTEEKDVAVPSIAVAHFADQVTDLRDDVERFEARLAQLEQKTTSADNL</sequence>
<feature type="coiled-coil region" evidence="2">
    <location>
        <begin position="189"/>
        <end position="216"/>
    </location>
</feature>
<dbReference type="InterPro" id="IPR003033">
    <property type="entry name" value="SCP2_sterol-bd_dom"/>
</dbReference>
<keyword evidence="1" id="KW-0831">Ubiquinone biosynthesis</keyword>
<organism evidence="4 5">
    <name type="scientific">Alteromonas confluentis</name>
    <dbReference type="NCBI Taxonomy" id="1656094"/>
    <lineage>
        <taxon>Bacteria</taxon>
        <taxon>Pseudomonadati</taxon>
        <taxon>Pseudomonadota</taxon>
        <taxon>Gammaproteobacteria</taxon>
        <taxon>Alteromonadales</taxon>
        <taxon>Alteromonadaceae</taxon>
        <taxon>Alteromonas/Salinimonas group</taxon>
        <taxon>Alteromonas</taxon>
    </lineage>
</organism>
<keyword evidence="2" id="KW-0175">Coiled coil</keyword>
<reference evidence="4 5" key="1">
    <citation type="submission" date="2016-08" db="EMBL/GenBank/DDBJ databases">
        <authorList>
            <person name="Seilhamer J.J."/>
        </authorList>
    </citation>
    <scope>NUCLEOTIDE SEQUENCE [LARGE SCALE GENOMIC DNA]</scope>
    <source>
        <strain evidence="4 5">KCTC 42603</strain>
    </source>
</reference>
<comment type="function">
    <text evidence="1">Required for ubiquinone (coenzyme Q) biosynthesis. Binds hydrophobic ubiquinone biosynthetic intermediates via its SCP2 domain and is essential for the stability of the Ubi complex. May constitute a docking platform where Ubi enzymes assemble and access their SCP2-bound polyprenyl substrates.</text>
</comment>
<dbReference type="Proteomes" id="UP000175691">
    <property type="component" value="Unassembled WGS sequence"/>
</dbReference>
<evidence type="ECO:0000313" key="5">
    <source>
        <dbReference type="Proteomes" id="UP000175691"/>
    </source>
</evidence>
<name>A0A1E7Z917_9ALTE</name>
<dbReference type="Pfam" id="PF02036">
    <property type="entry name" value="SCP2"/>
    <property type="match status" value="1"/>
</dbReference>
<protein>
    <recommendedName>
        <fullName evidence="1">Ubiquinone biosynthesis accessory factor UbiJ</fullName>
    </recommendedName>
</protein>
<comment type="subcellular location">
    <subcellularLocation>
        <location evidence="1">Cytoplasm</location>
    </subcellularLocation>
</comment>
<dbReference type="InterPro" id="IPR038989">
    <property type="entry name" value="UbiJ"/>
</dbReference>
<proteinExistence type="inferred from homology"/>
<dbReference type="GO" id="GO:0006744">
    <property type="term" value="P:ubiquinone biosynthetic process"/>
    <property type="evidence" value="ECO:0007669"/>
    <property type="project" value="UniProtKB-UniRule"/>
</dbReference>
<accession>A0A1E7Z917</accession>
<keyword evidence="5" id="KW-1185">Reference proteome</keyword>
<evidence type="ECO:0000313" key="4">
    <source>
        <dbReference type="EMBL" id="OFC70020.1"/>
    </source>
</evidence>
<keyword evidence="1" id="KW-0963">Cytoplasm</keyword>
<feature type="domain" description="SCP2" evidence="3">
    <location>
        <begin position="15"/>
        <end position="121"/>
    </location>
</feature>
<evidence type="ECO:0000259" key="3">
    <source>
        <dbReference type="Pfam" id="PF02036"/>
    </source>
</evidence>
<dbReference type="GO" id="GO:0005737">
    <property type="term" value="C:cytoplasm"/>
    <property type="evidence" value="ECO:0007669"/>
    <property type="project" value="UniProtKB-SubCell"/>
</dbReference>
<gene>
    <name evidence="1" type="primary">ubiJ</name>
    <name evidence="4" type="ORF">BFC18_15695</name>
</gene>
<dbReference type="PANTHER" id="PTHR38693:SF1">
    <property type="entry name" value="UBIQUINONE BIOSYNTHESIS ACCESSORY FACTOR UBIJ"/>
    <property type="match status" value="1"/>
</dbReference>
<dbReference type="STRING" id="1656094.BFC18_15695"/>
<comment type="pathway">
    <text evidence="1">Cofactor biosynthesis; ubiquinone biosynthesis.</text>
</comment>
<comment type="caution">
    <text evidence="4">The sequence shown here is derived from an EMBL/GenBank/DDBJ whole genome shotgun (WGS) entry which is preliminary data.</text>
</comment>
<dbReference type="AlphaFoldDB" id="A0A1E7Z917"/>
<dbReference type="UniPathway" id="UPA00232"/>
<evidence type="ECO:0000256" key="1">
    <source>
        <dbReference type="HAMAP-Rule" id="MF_02215"/>
    </source>
</evidence>
<evidence type="ECO:0000256" key="2">
    <source>
        <dbReference type="SAM" id="Coils"/>
    </source>
</evidence>
<dbReference type="HAMAP" id="MF_02215">
    <property type="entry name" value="UbiJ"/>
    <property type="match status" value="1"/>
</dbReference>
<dbReference type="OrthoDB" id="5801225at2"/>